<dbReference type="Proteomes" id="UP000178606">
    <property type="component" value="Unassembled WGS sequence"/>
</dbReference>
<dbReference type="InterPro" id="IPR026444">
    <property type="entry name" value="Secre_tail"/>
</dbReference>
<evidence type="ECO:0000313" key="3">
    <source>
        <dbReference type="Proteomes" id="UP000178606"/>
    </source>
</evidence>
<dbReference type="SUPFAM" id="SSF49313">
    <property type="entry name" value="Cadherin-like"/>
    <property type="match status" value="1"/>
</dbReference>
<dbReference type="Gene3D" id="2.60.40.10">
    <property type="entry name" value="Immunoglobulins"/>
    <property type="match status" value="2"/>
</dbReference>
<protein>
    <recommendedName>
        <fullName evidence="1">PKD domain-containing protein</fullName>
    </recommendedName>
</protein>
<name>A0A1F6D1A2_HANXR</name>
<dbReference type="InterPro" id="IPR035986">
    <property type="entry name" value="PKD_dom_sf"/>
</dbReference>
<dbReference type="SUPFAM" id="SSF49299">
    <property type="entry name" value="PKD domain"/>
    <property type="match status" value="2"/>
</dbReference>
<dbReference type="AlphaFoldDB" id="A0A1F6D1A2"/>
<dbReference type="NCBIfam" id="TIGR04183">
    <property type="entry name" value="Por_Secre_tail"/>
    <property type="match status" value="1"/>
</dbReference>
<dbReference type="PROSITE" id="PS50093">
    <property type="entry name" value="PKD"/>
    <property type="match status" value="1"/>
</dbReference>
<dbReference type="InterPro" id="IPR040853">
    <property type="entry name" value="RapA2_cadherin-like"/>
</dbReference>
<dbReference type="InterPro" id="IPR000601">
    <property type="entry name" value="PKD_dom"/>
</dbReference>
<dbReference type="SMART" id="SM00089">
    <property type="entry name" value="PKD"/>
    <property type="match status" value="2"/>
</dbReference>
<dbReference type="InterPro" id="IPR013783">
    <property type="entry name" value="Ig-like_fold"/>
</dbReference>
<evidence type="ECO:0000259" key="1">
    <source>
        <dbReference type="PROSITE" id="PS50093"/>
    </source>
</evidence>
<dbReference type="InterPro" id="IPR015919">
    <property type="entry name" value="Cadherin-like_sf"/>
</dbReference>
<comment type="caution">
    <text evidence="2">The sequence shown here is derived from an EMBL/GenBank/DDBJ whole genome shotgun (WGS) entry which is preliminary data.</text>
</comment>
<reference evidence="2 3" key="1">
    <citation type="journal article" date="2016" name="Nat. Commun.">
        <title>Thousands of microbial genomes shed light on interconnected biogeochemical processes in an aquifer system.</title>
        <authorList>
            <person name="Anantharaman K."/>
            <person name="Brown C.T."/>
            <person name="Hug L.A."/>
            <person name="Sharon I."/>
            <person name="Castelle C.J."/>
            <person name="Probst A.J."/>
            <person name="Thomas B.C."/>
            <person name="Singh A."/>
            <person name="Wilkins M.J."/>
            <person name="Karaoz U."/>
            <person name="Brodie E.L."/>
            <person name="Williams K.H."/>
            <person name="Hubbard S.S."/>
            <person name="Banfield J.F."/>
        </authorList>
    </citation>
    <scope>NUCLEOTIDE SEQUENCE [LARGE SCALE GENOMIC DNA]</scope>
    <source>
        <strain evidence="3">RIFCSPLOWO2_12_FULL_64_10</strain>
    </source>
</reference>
<dbReference type="EMBL" id="MFKF01000088">
    <property type="protein sequence ID" value="OGG55213.1"/>
    <property type="molecule type" value="Genomic_DNA"/>
</dbReference>
<dbReference type="GO" id="GO:0016020">
    <property type="term" value="C:membrane"/>
    <property type="evidence" value="ECO:0007669"/>
    <property type="project" value="InterPro"/>
</dbReference>
<sequence length="506" mass="51602">MSSNAALIPHPTVTYTSPGATGSLSYTPVANASGTATITVTVSDGVDTITRTFTVTVNAVNDAPTAGAGGPYGVDEGSSVAVAASGSDIDGDPLTFAWDLDNNGGFETPGQNVSFTGLDGPVSQTVTVKVTDSGGAWATAQATVQVRNVAPAVGAVTAPVDPVPVSTAVNASATFTDPGTPDTHTAVWAWGDGNTSSGAVNEETGSVSGSHTYAAAGVYRVTLTVTDDDGASDEAAFQFVVIYDPTAGFVTGGGWIDSPVGAYPANPSLTGKANFGFVAKYQKGASVPTGQTQFNFKVASLNFQSTAYEWLVVAGARAKFKGSGTINNSGDYGFMLTATDGQANGGGGVDKFWIKVWNKGTGGVIYDNQMGADDDADATDAIEGGSIVIHNGGAAKPVALARVGEAGEDAPAVPEAFGLDPNYPNPFNPATTIRYTLPEAAGVTLVVYNILGQQVRTLVSGSQGPGYHAVVWDGRDEVGRQVASGLYLYRLQAGTFVQVRKMLFAK</sequence>
<dbReference type="Pfam" id="PF13860">
    <property type="entry name" value="FlgD_ig"/>
    <property type="match status" value="1"/>
</dbReference>
<dbReference type="CDD" id="cd00146">
    <property type="entry name" value="PKD"/>
    <property type="match status" value="2"/>
</dbReference>
<gene>
    <name evidence="2" type="ORF">A3F84_08320</name>
</gene>
<dbReference type="GO" id="GO:0005509">
    <property type="term" value="F:calcium ion binding"/>
    <property type="evidence" value="ECO:0007669"/>
    <property type="project" value="InterPro"/>
</dbReference>
<dbReference type="Pfam" id="PF18911">
    <property type="entry name" value="PKD_4"/>
    <property type="match status" value="1"/>
</dbReference>
<feature type="domain" description="PKD" evidence="1">
    <location>
        <begin position="156"/>
        <end position="232"/>
    </location>
</feature>
<organism evidence="2 3">
    <name type="scientific">Handelsmanbacteria sp. (strain RIFCSPLOWO2_12_FULL_64_10)</name>
    <dbReference type="NCBI Taxonomy" id="1817868"/>
    <lineage>
        <taxon>Bacteria</taxon>
        <taxon>Candidatus Handelsmaniibacteriota</taxon>
    </lineage>
</organism>
<dbReference type="Gene3D" id="2.60.40.4070">
    <property type="match status" value="1"/>
</dbReference>
<accession>A0A1F6D1A2</accession>
<proteinExistence type="predicted"/>
<evidence type="ECO:0000313" key="2">
    <source>
        <dbReference type="EMBL" id="OGG55213.1"/>
    </source>
</evidence>
<dbReference type="Pfam" id="PF17803">
    <property type="entry name" value="Cadherin_4"/>
    <property type="match status" value="1"/>
</dbReference>
<dbReference type="InterPro" id="IPR022409">
    <property type="entry name" value="PKD/Chitinase_dom"/>
</dbReference>
<dbReference type="InterPro" id="IPR025965">
    <property type="entry name" value="FlgD/Vpr_Ig-like"/>
</dbReference>